<dbReference type="PROSITE" id="PS51257">
    <property type="entry name" value="PROKAR_LIPOPROTEIN"/>
    <property type="match status" value="1"/>
</dbReference>
<reference evidence="2 3" key="1">
    <citation type="submission" date="2018-09" db="EMBL/GenBank/DDBJ databases">
        <title>YIM 75507 draft genome.</title>
        <authorList>
            <person name="Tang S."/>
            <person name="Feng Y."/>
        </authorList>
    </citation>
    <scope>NUCLEOTIDE SEQUENCE [LARGE SCALE GENOMIC DNA]</scope>
    <source>
        <strain evidence="2 3">YIM 75507</strain>
    </source>
</reference>
<sequence>MRTHAIVAVVISALTALSCYVSLGGIPALILSIIALTGVEYQPDRSRRLLKWAWISIGINVALLIGLVVWLIVYGASGGFDTPPDYN</sequence>
<keyword evidence="1" id="KW-0812">Transmembrane</keyword>
<gene>
    <name evidence="2" type="ORF">D5H75_34560</name>
</gene>
<keyword evidence="1" id="KW-1133">Transmembrane helix</keyword>
<evidence type="ECO:0008006" key="4">
    <source>
        <dbReference type="Google" id="ProtNLM"/>
    </source>
</evidence>
<dbReference type="Proteomes" id="UP000265768">
    <property type="component" value="Unassembled WGS sequence"/>
</dbReference>
<organism evidence="2 3">
    <name type="scientific">Bailinhaonella thermotolerans</name>
    <dbReference type="NCBI Taxonomy" id="1070861"/>
    <lineage>
        <taxon>Bacteria</taxon>
        <taxon>Bacillati</taxon>
        <taxon>Actinomycetota</taxon>
        <taxon>Actinomycetes</taxon>
        <taxon>Streptosporangiales</taxon>
        <taxon>Streptosporangiaceae</taxon>
        <taxon>Bailinhaonella</taxon>
    </lineage>
</organism>
<feature type="transmembrane region" description="Helical" evidence="1">
    <location>
        <begin position="6"/>
        <end position="37"/>
    </location>
</feature>
<proteinExistence type="predicted"/>
<dbReference type="EMBL" id="QZEY01000021">
    <property type="protein sequence ID" value="RJL22719.1"/>
    <property type="molecule type" value="Genomic_DNA"/>
</dbReference>
<evidence type="ECO:0000256" key="1">
    <source>
        <dbReference type="SAM" id="Phobius"/>
    </source>
</evidence>
<keyword evidence="1" id="KW-0472">Membrane</keyword>
<evidence type="ECO:0000313" key="3">
    <source>
        <dbReference type="Proteomes" id="UP000265768"/>
    </source>
</evidence>
<comment type="caution">
    <text evidence="2">The sequence shown here is derived from an EMBL/GenBank/DDBJ whole genome shotgun (WGS) entry which is preliminary data.</text>
</comment>
<dbReference type="AlphaFoldDB" id="A0A3A4A4N6"/>
<accession>A0A3A4A4N6</accession>
<name>A0A3A4A4N6_9ACTN</name>
<protein>
    <recommendedName>
        <fullName evidence="4">DUF4190 domain-containing protein</fullName>
    </recommendedName>
</protein>
<keyword evidence="3" id="KW-1185">Reference proteome</keyword>
<evidence type="ECO:0000313" key="2">
    <source>
        <dbReference type="EMBL" id="RJL22719.1"/>
    </source>
</evidence>
<feature type="transmembrane region" description="Helical" evidence="1">
    <location>
        <begin position="49"/>
        <end position="73"/>
    </location>
</feature>